<dbReference type="InterPro" id="IPR058634">
    <property type="entry name" value="AaeA-lik-b-barrel"/>
</dbReference>
<dbReference type="EMBL" id="CP024847">
    <property type="protein sequence ID" value="AUR51969.1"/>
    <property type="molecule type" value="Genomic_DNA"/>
</dbReference>
<evidence type="ECO:0000256" key="1">
    <source>
        <dbReference type="SAM" id="Coils"/>
    </source>
</evidence>
<organism evidence="4 5">
    <name type="scientific">Aquella oligotrophica</name>
    <dbReference type="NCBI Taxonomy" id="2067065"/>
    <lineage>
        <taxon>Bacteria</taxon>
        <taxon>Pseudomonadati</taxon>
        <taxon>Pseudomonadota</taxon>
        <taxon>Betaproteobacteria</taxon>
        <taxon>Neisseriales</taxon>
        <taxon>Neisseriaceae</taxon>
        <taxon>Aquella</taxon>
    </lineage>
</organism>
<dbReference type="SUPFAM" id="SSF111369">
    <property type="entry name" value="HlyD-like secretion proteins"/>
    <property type="match status" value="1"/>
</dbReference>
<keyword evidence="5" id="KW-1185">Reference proteome</keyword>
<proteinExistence type="predicted"/>
<feature type="domain" description="p-hydroxybenzoic acid efflux pump subunit AaeA-like beta-barrel" evidence="3">
    <location>
        <begin position="228"/>
        <end position="316"/>
    </location>
</feature>
<feature type="coiled-coil region" evidence="1">
    <location>
        <begin position="139"/>
        <end position="187"/>
    </location>
</feature>
<reference evidence="5" key="1">
    <citation type="submission" date="2017-11" db="EMBL/GenBank/DDBJ databases">
        <authorList>
            <person name="Chan K.G."/>
            <person name="Lee L.S."/>
        </authorList>
    </citation>
    <scope>NUCLEOTIDE SEQUENCE [LARGE SCALE GENOMIC DNA]</scope>
    <source>
        <strain evidence="5">DSM 100970</strain>
    </source>
</reference>
<evidence type="ECO:0000313" key="4">
    <source>
        <dbReference type="EMBL" id="AUR51969.1"/>
    </source>
</evidence>
<dbReference type="Gene3D" id="2.40.50.100">
    <property type="match status" value="1"/>
</dbReference>
<dbReference type="AlphaFoldDB" id="A0A2I7N687"/>
<dbReference type="Gene3D" id="2.40.30.170">
    <property type="match status" value="1"/>
</dbReference>
<dbReference type="KEGG" id="nba:CUN60_06545"/>
<dbReference type="Pfam" id="PF25917">
    <property type="entry name" value="BSH_RND"/>
    <property type="match status" value="1"/>
</dbReference>
<gene>
    <name evidence="4" type="ORF">CUN60_06545</name>
</gene>
<dbReference type="RefSeq" id="WP_102951265.1">
    <property type="nucleotide sequence ID" value="NZ_CP024847.1"/>
</dbReference>
<dbReference type="Pfam" id="PF25963">
    <property type="entry name" value="Beta-barrel_AAEA"/>
    <property type="match status" value="1"/>
</dbReference>
<keyword evidence="1" id="KW-0175">Coiled coil</keyword>
<dbReference type="Proteomes" id="UP000236655">
    <property type="component" value="Chromosome"/>
</dbReference>
<dbReference type="GO" id="GO:0055085">
    <property type="term" value="P:transmembrane transport"/>
    <property type="evidence" value="ECO:0007669"/>
    <property type="project" value="InterPro"/>
</dbReference>
<accession>A0A2I7N687</accession>
<dbReference type="PANTHER" id="PTHR30386:SF24">
    <property type="entry name" value="MULTIDRUG RESISTANCE EFFLUX PUMP"/>
    <property type="match status" value="1"/>
</dbReference>
<dbReference type="InterPro" id="IPR058625">
    <property type="entry name" value="MdtA-like_BSH"/>
</dbReference>
<dbReference type="OrthoDB" id="9811754at2"/>
<dbReference type="PANTHER" id="PTHR30386">
    <property type="entry name" value="MEMBRANE FUSION SUBUNIT OF EMRAB-TOLC MULTIDRUG EFFLUX PUMP"/>
    <property type="match status" value="1"/>
</dbReference>
<feature type="coiled-coil region" evidence="1">
    <location>
        <begin position="87"/>
        <end position="114"/>
    </location>
</feature>
<sequence length="321" mass="35282">MKKALIGGGIIVVTFAAIYGYYRYTINYPSTDNAYVNANLINISPKVGGFVRNVYVKNNQVVHKGDLLVDIDPQDYSLQVDKSNQNLILVQQQADTVKQQIANAEATLTSAKSDYKFASDMATRYTALYKENAGSLQDMQKYVNQATQAKQAMDQAKVALAQANSQYAAAKTQIDVAKVELANAQNNSGYTQVRASADGYVTNLNLIPGQLVQPGQMLFGLVDDSSWWVDVNYKETQLARIKPGQKAMIKLDMYDHEYTGVVDSISRASGNTFSLLPAQNATGNWVKVTQRFTVRVKLADDSKYPLRVGASSEVTVDTVSK</sequence>
<evidence type="ECO:0000259" key="3">
    <source>
        <dbReference type="Pfam" id="PF25963"/>
    </source>
</evidence>
<feature type="domain" description="Multidrug resistance protein MdtA-like barrel-sandwich hybrid" evidence="2">
    <location>
        <begin position="41"/>
        <end position="222"/>
    </location>
</feature>
<evidence type="ECO:0000313" key="5">
    <source>
        <dbReference type="Proteomes" id="UP000236655"/>
    </source>
</evidence>
<dbReference type="Gene3D" id="1.10.287.470">
    <property type="entry name" value="Helix hairpin bin"/>
    <property type="match status" value="1"/>
</dbReference>
<dbReference type="InterPro" id="IPR050739">
    <property type="entry name" value="MFP"/>
</dbReference>
<evidence type="ECO:0000259" key="2">
    <source>
        <dbReference type="Pfam" id="PF25917"/>
    </source>
</evidence>
<protein>
    <submittedName>
        <fullName evidence="4">HlyD family secretion protein</fullName>
    </submittedName>
</protein>
<name>A0A2I7N687_9NEIS</name>